<evidence type="ECO:0000256" key="2">
    <source>
        <dbReference type="ARBA" id="ARBA00022737"/>
    </source>
</evidence>
<evidence type="ECO:0000256" key="6">
    <source>
        <dbReference type="SAM" id="MobiDB-lite"/>
    </source>
</evidence>
<dbReference type="GO" id="GO:0043565">
    <property type="term" value="F:sequence-specific DNA binding"/>
    <property type="evidence" value="ECO:0007669"/>
    <property type="project" value="TreeGrafter"/>
</dbReference>
<dbReference type="PROSITE" id="PS00028">
    <property type="entry name" value="ZINC_FINGER_C2H2_1"/>
    <property type="match status" value="4"/>
</dbReference>
<dbReference type="InterPro" id="IPR013087">
    <property type="entry name" value="Znf_C2H2_type"/>
</dbReference>
<organism evidence="8 9">
    <name type="scientific">Oedothorax gibbosus</name>
    <dbReference type="NCBI Taxonomy" id="931172"/>
    <lineage>
        <taxon>Eukaryota</taxon>
        <taxon>Metazoa</taxon>
        <taxon>Ecdysozoa</taxon>
        <taxon>Arthropoda</taxon>
        <taxon>Chelicerata</taxon>
        <taxon>Arachnida</taxon>
        <taxon>Araneae</taxon>
        <taxon>Araneomorphae</taxon>
        <taxon>Entelegynae</taxon>
        <taxon>Araneoidea</taxon>
        <taxon>Linyphiidae</taxon>
        <taxon>Erigoninae</taxon>
        <taxon>Oedothorax</taxon>
    </lineage>
</organism>
<gene>
    <name evidence="8" type="ORF">JTE90_011944</name>
</gene>
<dbReference type="SMART" id="SM00355">
    <property type="entry name" value="ZnF_C2H2"/>
    <property type="match status" value="5"/>
</dbReference>
<dbReference type="SUPFAM" id="SSF57667">
    <property type="entry name" value="beta-beta-alpha zinc fingers"/>
    <property type="match status" value="3"/>
</dbReference>
<dbReference type="Proteomes" id="UP000827092">
    <property type="component" value="Unassembled WGS sequence"/>
</dbReference>
<dbReference type="PROSITE" id="PS50157">
    <property type="entry name" value="ZINC_FINGER_C2H2_2"/>
    <property type="match status" value="5"/>
</dbReference>
<evidence type="ECO:0000256" key="1">
    <source>
        <dbReference type="ARBA" id="ARBA00022723"/>
    </source>
</evidence>
<feature type="compositionally biased region" description="Polar residues" evidence="6">
    <location>
        <begin position="374"/>
        <end position="390"/>
    </location>
</feature>
<name>A0AAV6V295_9ARAC</name>
<feature type="domain" description="C2H2-type" evidence="7">
    <location>
        <begin position="27"/>
        <end position="54"/>
    </location>
</feature>
<feature type="domain" description="C2H2-type" evidence="7">
    <location>
        <begin position="259"/>
        <end position="286"/>
    </location>
</feature>
<dbReference type="FunFam" id="3.30.160.60:FF:000624">
    <property type="entry name" value="zinc finger protein 697"/>
    <property type="match status" value="1"/>
</dbReference>
<sequence length="452" mass="51564">MLNSDIYEVEWISSLNPYYFSLECKLFYCDKCGRVFTSQDVLSAHQKRHRPDTTEKRHQCPLCPYATNYSSHLRQHTFTHSGERPHKCEICGAGFVQKSLLRKHMLSHEKKEGIDETKKIIKKTEDTKKRFDKDDRHKKKMVKTNLKKTQKICLNQTQLSSMRLSANDNNEDTGSVSENAIEERNMVSKKYSSSKAIMKDGGQKISVGEKIKKIEEGDSDRSTKSVIKRSVIGNEEATVIDHAVIELKKMQIIEELSKMHCERCSRDFISVKQLQKHVRMHRKEDKPHKCEACNKRYATLSALSRHEKKHYDKIKSSTKALKSEEEIKSPIPLNDVDVSSSKSLEENNSVVEEGKVTAALREFECSNKHKIKHSTSQVSPINKNNDSSPMVNKGKTTEIKSLELSENGNEATSTNKSDQISVKNTSTSEDHYAPPPPQNLEKISADKDKLPL</sequence>
<dbReference type="Gene3D" id="3.30.160.60">
    <property type="entry name" value="Classic Zinc Finger"/>
    <property type="match status" value="3"/>
</dbReference>
<dbReference type="GO" id="GO:0005634">
    <property type="term" value="C:nucleus"/>
    <property type="evidence" value="ECO:0007669"/>
    <property type="project" value="TreeGrafter"/>
</dbReference>
<feature type="compositionally biased region" description="Basic and acidic residues" evidence="6">
    <location>
        <begin position="443"/>
        <end position="452"/>
    </location>
</feature>
<evidence type="ECO:0000313" key="9">
    <source>
        <dbReference type="Proteomes" id="UP000827092"/>
    </source>
</evidence>
<evidence type="ECO:0000256" key="3">
    <source>
        <dbReference type="ARBA" id="ARBA00022771"/>
    </source>
</evidence>
<reference evidence="8 9" key="1">
    <citation type="journal article" date="2022" name="Nat. Ecol. Evol.">
        <title>A masculinizing supergene underlies an exaggerated male reproductive morph in a spider.</title>
        <authorList>
            <person name="Hendrickx F."/>
            <person name="De Corte Z."/>
            <person name="Sonet G."/>
            <person name="Van Belleghem S.M."/>
            <person name="Kostlbacher S."/>
            <person name="Vangestel C."/>
        </authorList>
    </citation>
    <scope>NUCLEOTIDE SEQUENCE [LARGE SCALE GENOMIC DNA]</scope>
    <source>
        <strain evidence="8">W744_W776</strain>
    </source>
</reference>
<keyword evidence="9" id="KW-1185">Reference proteome</keyword>
<dbReference type="AlphaFoldDB" id="A0AAV6V295"/>
<accession>A0AAV6V295</accession>
<evidence type="ECO:0000256" key="4">
    <source>
        <dbReference type="ARBA" id="ARBA00022833"/>
    </source>
</evidence>
<proteinExistence type="predicted"/>
<dbReference type="GO" id="GO:0008270">
    <property type="term" value="F:zinc ion binding"/>
    <property type="evidence" value="ECO:0007669"/>
    <property type="project" value="UniProtKB-KW"/>
</dbReference>
<feature type="domain" description="C2H2-type" evidence="7">
    <location>
        <begin position="58"/>
        <end position="85"/>
    </location>
</feature>
<keyword evidence="2" id="KW-0677">Repeat</keyword>
<dbReference type="GO" id="GO:0000981">
    <property type="term" value="F:DNA-binding transcription factor activity, RNA polymerase II-specific"/>
    <property type="evidence" value="ECO:0007669"/>
    <property type="project" value="TreeGrafter"/>
</dbReference>
<dbReference type="FunFam" id="3.30.160.60:FF:000446">
    <property type="entry name" value="Zinc finger protein"/>
    <property type="match status" value="1"/>
</dbReference>
<evidence type="ECO:0000313" key="8">
    <source>
        <dbReference type="EMBL" id="KAG8190223.1"/>
    </source>
</evidence>
<dbReference type="InterPro" id="IPR036236">
    <property type="entry name" value="Znf_C2H2_sf"/>
</dbReference>
<dbReference type="Pfam" id="PF00096">
    <property type="entry name" value="zf-C2H2"/>
    <property type="match status" value="2"/>
</dbReference>
<feature type="domain" description="C2H2-type" evidence="7">
    <location>
        <begin position="86"/>
        <end position="113"/>
    </location>
</feature>
<evidence type="ECO:0000259" key="7">
    <source>
        <dbReference type="PROSITE" id="PS50157"/>
    </source>
</evidence>
<feature type="domain" description="C2H2-type" evidence="7">
    <location>
        <begin position="288"/>
        <end position="315"/>
    </location>
</feature>
<evidence type="ECO:0000256" key="5">
    <source>
        <dbReference type="PROSITE-ProRule" id="PRU00042"/>
    </source>
</evidence>
<protein>
    <recommendedName>
        <fullName evidence="7">C2H2-type domain-containing protein</fullName>
    </recommendedName>
</protein>
<dbReference type="PANTHER" id="PTHR24408:SF61">
    <property type="entry name" value="E3 SUMO-PROTEIN LIGASE ZNF451"/>
    <property type="match status" value="1"/>
</dbReference>
<keyword evidence="1" id="KW-0479">Metal-binding</keyword>
<keyword evidence="3 5" id="KW-0863">Zinc-finger</keyword>
<dbReference type="EMBL" id="JAFNEN010000191">
    <property type="protein sequence ID" value="KAG8190223.1"/>
    <property type="molecule type" value="Genomic_DNA"/>
</dbReference>
<keyword evidence="4" id="KW-0862">Zinc</keyword>
<feature type="region of interest" description="Disordered" evidence="6">
    <location>
        <begin position="371"/>
        <end position="452"/>
    </location>
</feature>
<comment type="caution">
    <text evidence="8">The sequence shown here is derived from an EMBL/GenBank/DDBJ whole genome shotgun (WGS) entry which is preliminary data.</text>
</comment>
<dbReference type="PANTHER" id="PTHR24408">
    <property type="entry name" value="ZINC FINGER PROTEIN"/>
    <property type="match status" value="1"/>
</dbReference>
<feature type="compositionally biased region" description="Polar residues" evidence="6">
    <location>
        <begin position="404"/>
        <end position="427"/>
    </location>
</feature>